<evidence type="ECO:0000256" key="1">
    <source>
        <dbReference type="SAM" id="MobiDB-lite"/>
    </source>
</evidence>
<evidence type="ECO:0000313" key="2">
    <source>
        <dbReference type="EMBL" id="KAG2596510.1"/>
    </source>
</evidence>
<dbReference type="Proteomes" id="UP000823388">
    <property type="component" value="Chromosome 5K"/>
</dbReference>
<proteinExistence type="predicted"/>
<feature type="region of interest" description="Disordered" evidence="1">
    <location>
        <begin position="29"/>
        <end position="56"/>
    </location>
</feature>
<sequence length="173" mass="17465">MQRTTSARHATMRWNTACTCRSRGASPSSSARHAAASSSAHSSPTIPCSSSSSSSSAISSSRLLRSCAARSTACISARSPAVGAGPEEDSFFSLRLHSCGGGARCAAMALCGGAPRTSSWRHSRRAPPWRSCDGGARSVAAAAAWHRRGRGWGGGGGGVAGVGAGAEGNQEMK</sequence>
<protein>
    <submittedName>
        <fullName evidence="2">Uncharacterized protein</fullName>
    </submittedName>
</protein>
<comment type="caution">
    <text evidence="2">The sequence shown here is derived from an EMBL/GenBank/DDBJ whole genome shotgun (WGS) entry which is preliminary data.</text>
</comment>
<evidence type="ECO:0000313" key="3">
    <source>
        <dbReference type="Proteomes" id="UP000823388"/>
    </source>
</evidence>
<organism evidence="2 3">
    <name type="scientific">Panicum virgatum</name>
    <name type="common">Blackwell switchgrass</name>
    <dbReference type="NCBI Taxonomy" id="38727"/>
    <lineage>
        <taxon>Eukaryota</taxon>
        <taxon>Viridiplantae</taxon>
        <taxon>Streptophyta</taxon>
        <taxon>Embryophyta</taxon>
        <taxon>Tracheophyta</taxon>
        <taxon>Spermatophyta</taxon>
        <taxon>Magnoliopsida</taxon>
        <taxon>Liliopsida</taxon>
        <taxon>Poales</taxon>
        <taxon>Poaceae</taxon>
        <taxon>PACMAD clade</taxon>
        <taxon>Panicoideae</taxon>
        <taxon>Panicodae</taxon>
        <taxon>Paniceae</taxon>
        <taxon>Panicinae</taxon>
        <taxon>Panicum</taxon>
        <taxon>Panicum sect. Hiantes</taxon>
    </lineage>
</organism>
<name>A0A8T0SDT9_PANVG</name>
<keyword evidence="3" id="KW-1185">Reference proteome</keyword>
<dbReference type="EMBL" id="CM029045">
    <property type="protein sequence ID" value="KAG2596510.1"/>
    <property type="molecule type" value="Genomic_DNA"/>
</dbReference>
<dbReference type="AlphaFoldDB" id="A0A8T0SDT9"/>
<reference evidence="2" key="1">
    <citation type="submission" date="2020-05" db="EMBL/GenBank/DDBJ databases">
        <title>WGS assembly of Panicum virgatum.</title>
        <authorList>
            <person name="Lovell J.T."/>
            <person name="Jenkins J."/>
            <person name="Shu S."/>
            <person name="Juenger T.E."/>
            <person name="Schmutz J."/>
        </authorList>
    </citation>
    <scope>NUCLEOTIDE SEQUENCE</scope>
    <source>
        <strain evidence="2">AP13</strain>
    </source>
</reference>
<feature type="region of interest" description="Disordered" evidence="1">
    <location>
        <begin position="154"/>
        <end position="173"/>
    </location>
</feature>
<feature type="compositionally biased region" description="Gly residues" evidence="1">
    <location>
        <begin position="154"/>
        <end position="166"/>
    </location>
</feature>
<accession>A0A8T0SDT9</accession>
<gene>
    <name evidence="2" type="ORF">PVAP13_5KG166507</name>
</gene>